<reference evidence="2 3" key="1">
    <citation type="journal article" date="2016" name="Genome Announc.">
        <title>Draft Genome Sequence of Planomonospora sphaerica JCM9374, a Rare Actinomycete.</title>
        <authorList>
            <person name="Dohra H."/>
            <person name="Suzuki T."/>
            <person name="Inoue Y."/>
            <person name="Kodani S."/>
        </authorList>
    </citation>
    <scope>NUCLEOTIDE SEQUENCE [LARGE SCALE GENOMIC DNA]</scope>
    <source>
        <strain evidence="2 3">JCM 9374</strain>
    </source>
</reference>
<comment type="caution">
    <text evidence="2">The sequence shown here is derived from an EMBL/GenBank/DDBJ whole genome shotgun (WGS) entry which is preliminary data.</text>
</comment>
<reference evidence="3" key="2">
    <citation type="submission" date="2016-04" db="EMBL/GenBank/DDBJ databases">
        <title>Planomonospora sphaerica JCM9374 whole genome shotgun sequence.</title>
        <authorList>
            <person name="Suzuki T."/>
            <person name="Dohra H."/>
            <person name="Kodani S."/>
        </authorList>
    </citation>
    <scope>NUCLEOTIDE SEQUENCE [LARGE SCALE GENOMIC DNA]</scope>
    <source>
        <strain evidence="3">JCM 9374</strain>
    </source>
</reference>
<gene>
    <name evidence="2" type="ORF">PS9374_02164</name>
</gene>
<feature type="region of interest" description="Disordered" evidence="1">
    <location>
        <begin position="316"/>
        <end position="358"/>
    </location>
</feature>
<proteinExistence type="predicted"/>
<dbReference type="PANTHER" id="PTHR42815:SF2">
    <property type="entry name" value="FAD-BINDING, PUTATIVE (AFU_ORTHOLOGUE AFUA_6G07600)-RELATED"/>
    <property type="match status" value="1"/>
</dbReference>
<evidence type="ECO:0000313" key="3">
    <source>
        <dbReference type="Proteomes" id="UP000077701"/>
    </source>
</evidence>
<protein>
    <submittedName>
        <fullName evidence="2">Oxidoreductase</fullName>
    </submittedName>
</protein>
<dbReference type="Gene3D" id="2.30.110.10">
    <property type="entry name" value="Electron Transport, Fmn-binding Protein, Chain A"/>
    <property type="match status" value="1"/>
</dbReference>
<dbReference type="Proteomes" id="UP000077701">
    <property type="component" value="Unassembled WGS sequence"/>
</dbReference>
<feature type="compositionally biased region" description="Basic and acidic residues" evidence="1">
    <location>
        <begin position="342"/>
        <end position="352"/>
    </location>
</feature>
<feature type="region of interest" description="Disordered" evidence="1">
    <location>
        <begin position="1"/>
        <end position="22"/>
    </location>
</feature>
<dbReference type="PANTHER" id="PTHR42815">
    <property type="entry name" value="FAD-BINDING, PUTATIVE (AFU_ORTHOLOGUE AFUA_6G07600)-RELATED"/>
    <property type="match status" value="1"/>
</dbReference>
<dbReference type="EMBL" id="BDCX01000004">
    <property type="protein sequence ID" value="GAT66514.1"/>
    <property type="molecule type" value="Genomic_DNA"/>
</dbReference>
<organism evidence="2 3">
    <name type="scientific">Planomonospora sphaerica</name>
    <dbReference type="NCBI Taxonomy" id="161355"/>
    <lineage>
        <taxon>Bacteria</taxon>
        <taxon>Bacillati</taxon>
        <taxon>Actinomycetota</taxon>
        <taxon>Actinomycetes</taxon>
        <taxon>Streptosporangiales</taxon>
        <taxon>Streptosporangiaceae</taxon>
        <taxon>Planomonospora</taxon>
    </lineage>
</organism>
<keyword evidence="3" id="KW-1185">Reference proteome</keyword>
<dbReference type="STRING" id="161355.PS9374_02164"/>
<sequence length="358" mass="37709">MRHEGEAAVQRRSGVRRADWGSARARPEIPAVAGDFLRAQRMIVIGAADASGRVWASALTGPAGFARPAGERTVVVGALPGPHDPLAALFGGGDGHRTATPAGTVGGTGQDPGHGGGHEIGMLAIEPATRRRMRVNGRARRDGDRLTIRTDQVYANCPKYIQTREIIGETAGPPGEAGGASAAEALTPHQQAWIGRADTFFAATRVEGLGADVSHRGGGPGFVRVLGDRRLVWPEYAGNLMYMTLGNLELDERCGLLFLDWESGDALHLTGRARVGEDPGGVPGAERLVTFDVDEAVQVGGAVPFRWTFGEYSRHNPPVAASHQGTRHNPAVAPSGRGTRHGLPEARPERAGRSAAHT</sequence>
<dbReference type="RefSeq" id="WP_068896627.1">
    <property type="nucleotide sequence ID" value="NZ_BDCX01000004.1"/>
</dbReference>
<evidence type="ECO:0000313" key="2">
    <source>
        <dbReference type="EMBL" id="GAT66514.1"/>
    </source>
</evidence>
<dbReference type="SUPFAM" id="SSF50475">
    <property type="entry name" value="FMN-binding split barrel"/>
    <property type="match status" value="1"/>
</dbReference>
<evidence type="ECO:0000256" key="1">
    <source>
        <dbReference type="SAM" id="MobiDB-lite"/>
    </source>
</evidence>
<dbReference type="AlphaFoldDB" id="A0A161LGL5"/>
<accession>A0A161LGL5</accession>
<dbReference type="OrthoDB" id="9786134at2"/>
<dbReference type="InterPro" id="IPR012349">
    <property type="entry name" value="Split_barrel_FMN-bd"/>
</dbReference>
<name>A0A161LGL5_9ACTN</name>